<comment type="caution">
    <text evidence="1">The sequence shown here is derived from an EMBL/GenBank/DDBJ whole genome shotgun (WGS) entry which is preliminary data.</text>
</comment>
<dbReference type="EMBL" id="AMCW01000008">
    <property type="protein sequence ID" value="EKK04419.1"/>
    <property type="molecule type" value="Genomic_DNA"/>
</dbReference>
<dbReference type="Proteomes" id="UP000007993">
    <property type="component" value="Unassembled WGS sequence"/>
</dbReference>
<evidence type="ECO:0000313" key="2">
    <source>
        <dbReference type="Proteomes" id="UP000007993"/>
    </source>
</evidence>
<reference evidence="1 2" key="1">
    <citation type="journal article" date="2013" name="Mar. Genomics">
        <title>Expression of sulfatases in Rhodopirellula baltica and the diversity of sulfatases in the genus Rhodopirellula.</title>
        <authorList>
            <person name="Wegner C.E."/>
            <person name="Richter-Heitmann T."/>
            <person name="Klindworth A."/>
            <person name="Klockow C."/>
            <person name="Richter M."/>
            <person name="Achstetter T."/>
            <person name="Glockner F.O."/>
            <person name="Harder J."/>
        </authorList>
    </citation>
    <scope>NUCLEOTIDE SEQUENCE [LARGE SCALE GENOMIC DNA]</scope>
    <source>
        <strain evidence="1 2">SH28</strain>
    </source>
</reference>
<dbReference type="AlphaFoldDB" id="K5DNF7"/>
<proteinExistence type="predicted"/>
<organism evidence="1 2">
    <name type="scientific">Rhodopirellula baltica SH28</name>
    <dbReference type="NCBI Taxonomy" id="993517"/>
    <lineage>
        <taxon>Bacteria</taxon>
        <taxon>Pseudomonadati</taxon>
        <taxon>Planctomycetota</taxon>
        <taxon>Planctomycetia</taxon>
        <taxon>Pirellulales</taxon>
        <taxon>Pirellulaceae</taxon>
        <taxon>Rhodopirellula</taxon>
    </lineage>
</organism>
<protein>
    <submittedName>
        <fullName evidence="1">Uncharacterized protein</fullName>
    </submittedName>
</protein>
<name>K5DNF7_RHOBT</name>
<dbReference type="PATRIC" id="fig|993517.3.peg.314"/>
<sequence length="66" mass="7468">MSEGNVLFGKRHLTKNRQQLMFQTNESASTAVPEPVASDCLREPILRSRRDIACLKSGVCESWRSM</sequence>
<evidence type="ECO:0000313" key="1">
    <source>
        <dbReference type="EMBL" id="EKK04419.1"/>
    </source>
</evidence>
<gene>
    <name evidence="1" type="ORF">RBSH_00288</name>
</gene>
<accession>K5DNF7</accession>